<organism evidence="2 3">
    <name type="scientific">Ogataea polymorpha</name>
    <dbReference type="NCBI Taxonomy" id="460523"/>
    <lineage>
        <taxon>Eukaryota</taxon>
        <taxon>Fungi</taxon>
        <taxon>Dikarya</taxon>
        <taxon>Ascomycota</taxon>
        <taxon>Saccharomycotina</taxon>
        <taxon>Pichiomycetes</taxon>
        <taxon>Pichiales</taxon>
        <taxon>Pichiaceae</taxon>
        <taxon>Ogataea</taxon>
    </lineage>
</organism>
<evidence type="ECO:0000256" key="1">
    <source>
        <dbReference type="SAM" id="Phobius"/>
    </source>
</evidence>
<dbReference type="AlphaFoldDB" id="A0A9P8PS63"/>
<reference evidence="2" key="1">
    <citation type="journal article" date="2021" name="Open Biol.">
        <title>Shared evolutionary footprints suggest mitochondrial oxidative damage underlies multiple complex I losses in fungi.</title>
        <authorList>
            <person name="Schikora-Tamarit M.A."/>
            <person name="Marcet-Houben M."/>
            <person name="Nosek J."/>
            <person name="Gabaldon T."/>
        </authorList>
    </citation>
    <scope>NUCLEOTIDE SEQUENCE</scope>
    <source>
        <strain evidence="2">NCAIM Y.01608</strain>
    </source>
</reference>
<accession>A0A9P8PS63</accession>
<keyword evidence="1" id="KW-1133">Transmembrane helix</keyword>
<sequence>MRALREFGGKQPWSESSLLFPVDHSNSGSKTQSLEQLVEDDNDVKINKLVTRDSQSQTNKHGVEDNTKFQNENVEQLSVVVFFSLVLGKGANDLWVLVFLRMLVMAWRHVQNSGIVAALSSRRILKLSHILWLVLALQILVVGLLDKQVSFTKVRVAVTTAHTFDIGFHPFVSHEFGEKHHHQGNQTDTKCHWIASERLSQTLIS</sequence>
<reference evidence="2" key="2">
    <citation type="submission" date="2021-01" db="EMBL/GenBank/DDBJ databases">
        <authorList>
            <person name="Schikora-Tamarit M.A."/>
        </authorList>
    </citation>
    <scope>NUCLEOTIDE SEQUENCE</scope>
    <source>
        <strain evidence="2">NCAIM Y.01608</strain>
    </source>
</reference>
<evidence type="ECO:0000313" key="2">
    <source>
        <dbReference type="EMBL" id="KAH3676632.1"/>
    </source>
</evidence>
<keyword evidence="1" id="KW-0812">Transmembrane</keyword>
<gene>
    <name evidence="2" type="ORF">OGATHE_001121</name>
</gene>
<feature type="transmembrane region" description="Helical" evidence="1">
    <location>
        <begin position="124"/>
        <end position="145"/>
    </location>
</feature>
<keyword evidence="1" id="KW-0472">Membrane</keyword>
<protein>
    <submittedName>
        <fullName evidence="2">Uncharacterized protein</fullName>
    </submittedName>
</protein>
<comment type="caution">
    <text evidence="2">The sequence shown here is derived from an EMBL/GenBank/DDBJ whole genome shotgun (WGS) entry which is preliminary data.</text>
</comment>
<evidence type="ECO:0000313" key="3">
    <source>
        <dbReference type="Proteomes" id="UP000788993"/>
    </source>
</evidence>
<proteinExistence type="predicted"/>
<dbReference type="EMBL" id="JAEUBD010000146">
    <property type="protein sequence ID" value="KAH3676632.1"/>
    <property type="molecule type" value="Genomic_DNA"/>
</dbReference>
<feature type="transmembrane region" description="Helical" evidence="1">
    <location>
        <begin position="77"/>
        <end position="104"/>
    </location>
</feature>
<dbReference type="Proteomes" id="UP000788993">
    <property type="component" value="Unassembled WGS sequence"/>
</dbReference>
<name>A0A9P8PS63_9ASCO</name>
<keyword evidence="3" id="KW-1185">Reference proteome</keyword>